<evidence type="ECO:0000313" key="2">
    <source>
        <dbReference type="EMBL" id="KAA0184753.1"/>
    </source>
</evidence>
<organism evidence="2 3">
    <name type="scientific">Fasciolopsis buskii</name>
    <dbReference type="NCBI Taxonomy" id="27845"/>
    <lineage>
        <taxon>Eukaryota</taxon>
        <taxon>Metazoa</taxon>
        <taxon>Spiralia</taxon>
        <taxon>Lophotrochozoa</taxon>
        <taxon>Platyhelminthes</taxon>
        <taxon>Trematoda</taxon>
        <taxon>Digenea</taxon>
        <taxon>Plagiorchiida</taxon>
        <taxon>Echinostomata</taxon>
        <taxon>Echinostomatoidea</taxon>
        <taxon>Fasciolidae</taxon>
        <taxon>Fasciolopsis</taxon>
    </lineage>
</organism>
<dbReference type="AlphaFoldDB" id="A0A8E0RKV4"/>
<dbReference type="Proteomes" id="UP000728185">
    <property type="component" value="Unassembled WGS sequence"/>
</dbReference>
<accession>A0A8E0RKV4</accession>
<evidence type="ECO:0000313" key="3">
    <source>
        <dbReference type="Proteomes" id="UP000728185"/>
    </source>
</evidence>
<gene>
    <name evidence="2" type="ORF">FBUS_01224</name>
</gene>
<protein>
    <submittedName>
        <fullName evidence="2">Uncharacterized protein</fullName>
    </submittedName>
</protein>
<evidence type="ECO:0000256" key="1">
    <source>
        <dbReference type="SAM" id="MobiDB-lite"/>
    </source>
</evidence>
<reference evidence="2" key="1">
    <citation type="submission" date="2019-05" db="EMBL/GenBank/DDBJ databases">
        <title>Annotation for the trematode Fasciolopsis buski.</title>
        <authorList>
            <person name="Choi Y.-J."/>
        </authorList>
    </citation>
    <scope>NUCLEOTIDE SEQUENCE</scope>
    <source>
        <strain evidence="2">HT</strain>
        <tissue evidence="2">Whole worm</tissue>
    </source>
</reference>
<comment type="caution">
    <text evidence="2">The sequence shown here is derived from an EMBL/GenBank/DDBJ whole genome shotgun (WGS) entry which is preliminary data.</text>
</comment>
<proteinExistence type="predicted"/>
<sequence length="368" mass="41669">MKDKVNVTLQTDLDRVAQEDPELDQLIAIFPKETASFLTQIRKTKTHKDDGPKSGQVEPRNTPKCTSALKCRVILPQTTSGDATFYAQTTYKNFFGTDPSKRAEPSVRFGEIPVFTDSILYPGQQRRLQSTTHETFVSKPISVIEQAKPALPNLRVEGERYMETTNRSTFTKKAMDTTVPRRSRTDKGKVQQQQQQQFENQNPERTICRNRFSGETQFQADFPPDRAWASVQPECACAPAPIVPPASEIWLRNSDVDEFRTEQRDQYVAKSLSVLPLPQSCKKEVSAYTRPVIKFADTTVTKSDFPAYTLSQLQAANRRKQTLSPVSSQTQISKNQLETGQLDAEEARLLKAYLIELEKAKQSKIPRC</sequence>
<dbReference type="OrthoDB" id="9973968at2759"/>
<dbReference type="EMBL" id="LUCM01010933">
    <property type="protein sequence ID" value="KAA0184753.1"/>
    <property type="molecule type" value="Genomic_DNA"/>
</dbReference>
<keyword evidence="3" id="KW-1185">Reference proteome</keyword>
<name>A0A8E0RKV4_9TREM</name>
<feature type="region of interest" description="Disordered" evidence="1">
    <location>
        <begin position="175"/>
        <end position="203"/>
    </location>
</feature>